<sequence length="48" mass="5312">MASLITDSFKGFNGRYSVYNNCSCNLQHQGEYLNEECILVQCPAAAHA</sequence>
<dbReference type="EMBL" id="GBRH01264705">
    <property type="protein sequence ID" value="JAD33190.1"/>
    <property type="molecule type" value="Transcribed_RNA"/>
</dbReference>
<proteinExistence type="predicted"/>
<reference evidence="1" key="1">
    <citation type="submission" date="2014-09" db="EMBL/GenBank/DDBJ databases">
        <authorList>
            <person name="Magalhaes I.L.F."/>
            <person name="Oliveira U."/>
            <person name="Santos F.R."/>
            <person name="Vidigal T.H.D.A."/>
            <person name="Brescovit A.D."/>
            <person name="Santos A.J."/>
        </authorList>
    </citation>
    <scope>NUCLEOTIDE SEQUENCE</scope>
    <source>
        <tissue evidence="1">Shoot tissue taken approximately 20 cm above the soil surface</tissue>
    </source>
</reference>
<accession>A0A0A8Z900</accession>
<organism evidence="1">
    <name type="scientific">Arundo donax</name>
    <name type="common">Giant reed</name>
    <name type="synonym">Donax arundinaceus</name>
    <dbReference type="NCBI Taxonomy" id="35708"/>
    <lineage>
        <taxon>Eukaryota</taxon>
        <taxon>Viridiplantae</taxon>
        <taxon>Streptophyta</taxon>
        <taxon>Embryophyta</taxon>
        <taxon>Tracheophyta</taxon>
        <taxon>Spermatophyta</taxon>
        <taxon>Magnoliopsida</taxon>
        <taxon>Liliopsida</taxon>
        <taxon>Poales</taxon>
        <taxon>Poaceae</taxon>
        <taxon>PACMAD clade</taxon>
        <taxon>Arundinoideae</taxon>
        <taxon>Arundineae</taxon>
        <taxon>Arundo</taxon>
    </lineage>
</organism>
<dbReference type="AlphaFoldDB" id="A0A0A8Z900"/>
<name>A0A0A8Z900_ARUDO</name>
<reference evidence="1" key="2">
    <citation type="journal article" date="2015" name="Data Brief">
        <title>Shoot transcriptome of the giant reed, Arundo donax.</title>
        <authorList>
            <person name="Barrero R.A."/>
            <person name="Guerrero F.D."/>
            <person name="Moolhuijzen P."/>
            <person name="Goolsby J.A."/>
            <person name="Tidwell J."/>
            <person name="Bellgard S.E."/>
            <person name="Bellgard M.I."/>
        </authorList>
    </citation>
    <scope>NUCLEOTIDE SEQUENCE</scope>
    <source>
        <tissue evidence="1">Shoot tissue taken approximately 20 cm above the soil surface</tissue>
    </source>
</reference>
<protein>
    <submittedName>
        <fullName evidence="1">Uncharacterized protein</fullName>
    </submittedName>
</protein>
<evidence type="ECO:0000313" key="1">
    <source>
        <dbReference type="EMBL" id="JAD33190.1"/>
    </source>
</evidence>